<proteinExistence type="predicted"/>
<dbReference type="GO" id="GO:0005789">
    <property type="term" value="C:endoplasmic reticulum membrane"/>
    <property type="evidence" value="ECO:0007669"/>
    <property type="project" value="TreeGrafter"/>
</dbReference>
<name>A0A9W8HUC6_9FUNG</name>
<dbReference type="InterPro" id="IPR038013">
    <property type="entry name" value="ALG11"/>
</dbReference>
<reference evidence="1" key="1">
    <citation type="submission" date="2022-07" db="EMBL/GenBank/DDBJ databases">
        <title>Phylogenomic reconstructions and comparative analyses of Kickxellomycotina fungi.</title>
        <authorList>
            <person name="Reynolds N.K."/>
            <person name="Stajich J.E."/>
            <person name="Barry K."/>
            <person name="Grigoriev I.V."/>
            <person name="Crous P."/>
            <person name="Smith M.E."/>
        </authorList>
    </citation>
    <scope>NUCLEOTIDE SEQUENCE</scope>
    <source>
        <strain evidence="1">NRRL 1565</strain>
    </source>
</reference>
<organism evidence="1 2">
    <name type="scientific">Coemansia guatemalensis</name>
    <dbReference type="NCBI Taxonomy" id="2761395"/>
    <lineage>
        <taxon>Eukaryota</taxon>
        <taxon>Fungi</taxon>
        <taxon>Fungi incertae sedis</taxon>
        <taxon>Zoopagomycota</taxon>
        <taxon>Kickxellomycotina</taxon>
        <taxon>Kickxellomycetes</taxon>
        <taxon>Kickxellales</taxon>
        <taxon>Kickxellaceae</taxon>
        <taxon>Coemansia</taxon>
    </lineage>
</organism>
<keyword evidence="2" id="KW-1185">Reference proteome</keyword>
<evidence type="ECO:0000313" key="1">
    <source>
        <dbReference type="EMBL" id="KAJ2800368.1"/>
    </source>
</evidence>
<gene>
    <name evidence="1" type="ORF">H4R20_004089</name>
</gene>
<sequence>MMAAGLLTIAHDSAGPKLDIITPAVRCNSDGHSEMPDVKSSQEFLKTMDAATEDTSIEIPEFPVGMLASDASGFAQLISAALDAEGPVEQAMLRAARHVATTRFSEASFCTDFYKKFSPVVRWLDIQRSDDE</sequence>
<dbReference type="GO" id="GO:0004377">
    <property type="term" value="F:GDP-Man:Man(3)GlcNAc(2)-PP-Dol alpha-1,2-mannosyltransferase activity"/>
    <property type="evidence" value="ECO:0007669"/>
    <property type="project" value="InterPro"/>
</dbReference>
<dbReference type="PANTHER" id="PTHR45919">
    <property type="entry name" value="GDP-MAN:MAN(3)GLCNAC(2)-PP-DOL ALPHA-1,2-MANNOSYLTRANSFERASE"/>
    <property type="match status" value="1"/>
</dbReference>
<dbReference type="Proteomes" id="UP001140094">
    <property type="component" value="Unassembled WGS sequence"/>
</dbReference>
<protein>
    <submittedName>
        <fullName evidence="1">Uncharacterized protein</fullName>
    </submittedName>
</protein>
<comment type="caution">
    <text evidence="1">The sequence shown here is derived from an EMBL/GenBank/DDBJ whole genome shotgun (WGS) entry which is preliminary data.</text>
</comment>
<accession>A0A9W8HUC6</accession>
<dbReference type="PANTHER" id="PTHR45919:SF1">
    <property type="entry name" value="GDP-MAN:MAN(3)GLCNAC(2)-PP-DOL ALPHA-1,2-MANNOSYLTRANSFERASE"/>
    <property type="match status" value="1"/>
</dbReference>
<dbReference type="GO" id="GO:0006487">
    <property type="term" value="P:protein N-linked glycosylation"/>
    <property type="evidence" value="ECO:0007669"/>
    <property type="project" value="TreeGrafter"/>
</dbReference>
<dbReference type="OrthoDB" id="2276068at2759"/>
<evidence type="ECO:0000313" key="2">
    <source>
        <dbReference type="Proteomes" id="UP001140094"/>
    </source>
</evidence>
<dbReference type="AlphaFoldDB" id="A0A9W8HUC6"/>
<dbReference type="EMBL" id="JANBUO010000998">
    <property type="protein sequence ID" value="KAJ2800368.1"/>
    <property type="molecule type" value="Genomic_DNA"/>
</dbReference>